<feature type="transmembrane region" description="Helical" evidence="6">
    <location>
        <begin position="34"/>
        <end position="58"/>
    </location>
</feature>
<dbReference type="PANTHER" id="PTHR32196:SF15">
    <property type="entry name" value="SUGAR ABC TRANSPORTER PERMEASE PROTEIN"/>
    <property type="match status" value="1"/>
</dbReference>
<dbReference type="RefSeq" id="WP_184946256.1">
    <property type="nucleotide sequence ID" value="NZ_JACHJV010000003.1"/>
</dbReference>
<protein>
    <submittedName>
        <fullName evidence="7">Ribose transport system permease protein</fullName>
    </submittedName>
</protein>
<feature type="transmembrane region" description="Helical" evidence="6">
    <location>
        <begin position="312"/>
        <end position="330"/>
    </location>
</feature>
<accession>A0A7W7RBB4</accession>
<dbReference type="InterPro" id="IPR001851">
    <property type="entry name" value="ABC_transp_permease"/>
</dbReference>
<dbReference type="AlphaFoldDB" id="A0A7W7RBB4"/>
<dbReference type="CDD" id="cd06579">
    <property type="entry name" value="TM_PBP1_transp_AraH_like"/>
    <property type="match status" value="1"/>
</dbReference>
<evidence type="ECO:0000256" key="1">
    <source>
        <dbReference type="ARBA" id="ARBA00004651"/>
    </source>
</evidence>
<gene>
    <name evidence="7" type="ORF">FHR34_007812</name>
</gene>
<keyword evidence="2" id="KW-1003">Cell membrane</keyword>
<proteinExistence type="predicted"/>
<feature type="transmembrane region" description="Helical" evidence="6">
    <location>
        <begin position="110"/>
        <end position="134"/>
    </location>
</feature>
<comment type="caution">
    <text evidence="7">The sequence shown here is derived from an EMBL/GenBank/DDBJ whole genome shotgun (WGS) entry which is preliminary data.</text>
</comment>
<dbReference type="PANTHER" id="PTHR32196">
    <property type="entry name" value="ABC TRANSPORTER PERMEASE PROTEIN YPHD-RELATED-RELATED"/>
    <property type="match status" value="1"/>
</dbReference>
<dbReference type="Proteomes" id="UP000540506">
    <property type="component" value="Unassembled WGS sequence"/>
</dbReference>
<feature type="transmembrane region" description="Helical" evidence="6">
    <location>
        <begin position="79"/>
        <end position="104"/>
    </location>
</feature>
<organism evidence="7 8">
    <name type="scientific">Kitasatospora kifunensis</name>
    <name type="common">Streptomyces kifunensis</name>
    <dbReference type="NCBI Taxonomy" id="58351"/>
    <lineage>
        <taxon>Bacteria</taxon>
        <taxon>Bacillati</taxon>
        <taxon>Actinomycetota</taxon>
        <taxon>Actinomycetes</taxon>
        <taxon>Kitasatosporales</taxon>
        <taxon>Streptomycetaceae</taxon>
        <taxon>Kitasatospora</taxon>
    </lineage>
</organism>
<keyword evidence="8" id="KW-1185">Reference proteome</keyword>
<feature type="transmembrane region" description="Helical" evidence="6">
    <location>
        <begin position="146"/>
        <end position="173"/>
    </location>
</feature>
<feature type="transmembrane region" description="Helical" evidence="6">
    <location>
        <begin position="179"/>
        <end position="201"/>
    </location>
</feature>
<evidence type="ECO:0000256" key="5">
    <source>
        <dbReference type="ARBA" id="ARBA00023136"/>
    </source>
</evidence>
<sequence length="339" mass="34317">MTTDAAPAPAEEQERDASTVGGSALSRLARSPEIGVVLACVLLFVGLAIAKPAFAGAVNLQNMGADLAQYGVIAIGESLVILTGGIDLSVGALLGLSVVLAAWFNVRAGMPAALAILCTLALTGLVGWIHGLAVTKLAMPPFVTTLVTYTVAQGASLAITSGIPVVGISGFFGDLSQTFVAQVPLPAVLFAVIAVAAWFFLERTYAGRQVYAVGGNKEAARLAGIRGDRRVIAMYVTSSTLAGFGGVLVAGRMGVGSPTVGVGWELSAIAAAVIGGVSLVGGQGRILGIVAGAVLLELINDGMIALAVNADYTNIVLGVVLGLAILADRLRARRLSRRG</sequence>
<feature type="transmembrane region" description="Helical" evidence="6">
    <location>
        <begin position="231"/>
        <end position="250"/>
    </location>
</feature>
<dbReference type="EMBL" id="JACHJV010000003">
    <property type="protein sequence ID" value="MBB4928715.1"/>
    <property type="molecule type" value="Genomic_DNA"/>
</dbReference>
<name>A0A7W7RBB4_KITKI</name>
<evidence type="ECO:0000313" key="7">
    <source>
        <dbReference type="EMBL" id="MBB4928715.1"/>
    </source>
</evidence>
<keyword evidence="3 6" id="KW-0812">Transmembrane</keyword>
<dbReference type="GO" id="GO:0005886">
    <property type="term" value="C:plasma membrane"/>
    <property type="evidence" value="ECO:0007669"/>
    <property type="project" value="UniProtKB-SubCell"/>
</dbReference>
<evidence type="ECO:0000313" key="8">
    <source>
        <dbReference type="Proteomes" id="UP000540506"/>
    </source>
</evidence>
<evidence type="ECO:0000256" key="6">
    <source>
        <dbReference type="SAM" id="Phobius"/>
    </source>
</evidence>
<dbReference type="Pfam" id="PF02653">
    <property type="entry name" value="BPD_transp_2"/>
    <property type="match status" value="1"/>
</dbReference>
<evidence type="ECO:0000256" key="4">
    <source>
        <dbReference type="ARBA" id="ARBA00022989"/>
    </source>
</evidence>
<keyword evidence="4 6" id="KW-1133">Transmembrane helix</keyword>
<comment type="subcellular location">
    <subcellularLocation>
        <location evidence="1">Cell membrane</location>
        <topology evidence="1">Multi-pass membrane protein</topology>
    </subcellularLocation>
</comment>
<evidence type="ECO:0000256" key="2">
    <source>
        <dbReference type="ARBA" id="ARBA00022475"/>
    </source>
</evidence>
<evidence type="ECO:0000256" key="3">
    <source>
        <dbReference type="ARBA" id="ARBA00022692"/>
    </source>
</evidence>
<reference evidence="7 8" key="1">
    <citation type="submission" date="2020-08" db="EMBL/GenBank/DDBJ databases">
        <title>Sequencing the genomes of 1000 actinobacteria strains.</title>
        <authorList>
            <person name="Klenk H.-P."/>
        </authorList>
    </citation>
    <scope>NUCLEOTIDE SEQUENCE [LARGE SCALE GENOMIC DNA]</scope>
    <source>
        <strain evidence="7 8">DSM 41654</strain>
    </source>
</reference>
<dbReference type="GO" id="GO:0022857">
    <property type="term" value="F:transmembrane transporter activity"/>
    <property type="evidence" value="ECO:0007669"/>
    <property type="project" value="InterPro"/>
</dbReference>
<feature type="transmembrane region" description="Helical" evidence="6">
    <location>
        <begin position="262"/>
        <end position="280"/>
    </location>
</feature>
<keyword evidence="5 6" id="KW-0472">Membrane</keyword>